<name>G7Z7R7_AZOL4</name>
<proteinExistence type="predicted"/>
<accession>G7Z7R7</accession>
<dbReference type="Proteomes" id="UP000005667">
    <property type="component" value="Chromosome"/>
</dbReference>
<reference evidence="2" key="1">
    <citation type="journal article" date="2011" name="PLoS Genet.">
        <title>Azospirillum genomes reveal transition of bacteria from aquatic to terrestrial environments.</title>
        <authorList>
            <person name="Wisniewski-Dye F."/>
            <person name="Borziak K."/>
            <person name="Khalsa-Moyers G."/>
            <person name="Alexandre G."/>
            <person name="Sukharnikov L.O."/>
            <person name="Wuichet K."/>
            <person name="Hurst G.B."/>
            <person name="McDonald W.H."/>
            <person name="Robertson J.S."/>
            <person name="Barbe V."/>
            <person name="Calteau A."/>
            <person name="Rouy Z."/>
            <person name="Mangenot S."/>
            <person name="Prigent-Combaret C."/>
            <person name="Normand P."/>
            <person name="Boyer M."/>
            <person name="Siguier P."/>
            <person name="Dessaux Y."/>
            <person name="Elmerich C."/>
            <person name="Condemine G."/>
            <person name="Krishnen G."/>
            <person name="Kennedy I."/>
            <person name="Paterson A.H."/>
            <person name="Gonzalez V."/>
            <person name="Mavingui P."/>
            <person name="Zhulin I.B."/>
        </authorList>
    </citation>
    <scope>NUCLEOTIDE SEQUENCE [LARGE SCALE GENOMIC DNA]</scope>
    <source>
        <strain evidence="2">4B</strain>
    </source>
</reference>
<organism evidence="1 2">
    <name type="scientific">Azospirillum lipoferum (strain 4B)</name>
    <dbReference type="NCBI Taxonomy" id="862719"/>
    <lineage>
        <taxon>Bacteria</taxon>
        <taxon>Pseudomonadati</taxon>
        <taxon>Pseudomonadota</taxon>
        <taxon>Alphaproteobacteria</taxon>
        <taxon>Rhodospirillales</taxon>
        <taxon>Azospirillaceae</taxon>
        <taxon>Azospirillum</taxon>
    </lineage>
</organism>
<dbReference type="Pfam" id="PF05354">
    <property type="entry name" value="Phage_attach"/>
    <property type="match status" value="1"/>
</dbReference>
<dbReference type="EMBL" id="FQ311868">
    <property type="protein sequence ID" value="CBS87034.1"/>
    <property type="molecule type" value="Genomic_DNA"/>
</dbReference>
<dbReference type="InterPro" id="IPR008018">
    <property type="entry name" value="Phage_tail_attach_FII"/>
</dbReference>
<dbReference type="OrthoDB" id="8410231at2"/>
<keyword evidence="2" id="KW-1185">Reference proteome</keyword>
<gene>
    <name evidence="1" type="ordered locus">AZOLI_1769</name>
</gene>
<dbReference type="RefSeq" id="WP_014248042.1">
    <property type="nucleotide sequence ID" value="NC_016622.1"/>
</dbReference>
<dbReference type="Gene3D" id="2.40.10.180">
    <property type="entry name" value="Phage tail proteins"/>
    <property type="match status" value="1"/>
</dbReference>
<dbReference type="InterPro" id="IPR053734">
    <property type="entry name" value="Phage_Head-Tail_Connect_sf"/>
</dbReference>
<evidence type="ECO:0000313" key="1">
    <source>
        <dbReference type="EMBL" id="CBS87034.1"/>
    </source>
</evidence>
<dbReference type="GO" id="GO:0019068">
    <property type="term" value="P:virion assembly"/>
    <property type="evidence" value="ECO:0007669"/>
    <property type="project" value="InterPro"/>
</dbReference>
<evidence type="ECO:0000313" key="2">
    <source>
        <dbReference type="Proteomes" id="UP000005667"/>
    </source>
</evidence>
<sequence>MSVFDAMFGVLFADPNMASDATYTAPGPGGVPTPCRAVFRQPDTDWRGDGVDVTTPSRIAEVRVSEVPMMKEAGTLAIGGKSYTIQKAGRSDADRLLWRLELR</sequence>
<dbReference type="HOGENOM" id="CLU_2261583_0_0_5"/>
<dbReference type="STRING" id="862719.AZOLI_1769"/>
<dbReference type="AlphaFoldDB" id="G7Z7R7"/>
<protein>
    <submittedName>
        <fullName evidence="1">Uncharacterized protein</fullName>
    </submittedName>
</protein>
<dbReference type="KEGG" id="ali:AZOLI_1769"/>